<dbReference type="InterPro" id="IPR045235">
    <property type="entry name" value="PuuE_HpPgdA-like"/>
</dbReference>
<dbReference type="Proteomes" id="UP000322454">
    <property type="component" value="Unassembled WGS sequence"/>
</dbReference>
<dbReference type="InterPro" id="IPR022560">
    <property type="entry name" value="DUF3473"/>
</dbReference>
<comment type="caution">
    <text evidence="2">The sequence shown here is derived from an EMBL/GenBank/DDBJ whole genome shotgun (WGS) entry which is preliminary data.</text>
</comment>
<evidence type="ECO:0000259" key="1">
    <source>
        <dbReference type="PROSITE" id="PS51677"/>
    </source>
</evidence>
<dbReference type="InterPro" id="IPR002509">
    <property type="entry name" value="NODB_dom"/>
</dbReference>
<dbReference type="Gene3D" id="3.20.20.370">
    <property type="entry name" value="Glycoside hydrolase/deacetylase"/>
    <property type="match status" value="1"/>
</dbReference>
<gene>
    <name evidence="2" type="ORF">EVJ48_06405</name>
</gene>
<evidence type="ECO:0000313" key="3">
    <source>
        <dbReference type="Proteomes" id="UP000322454"/>
    </source>
</evidence>
<dbReference type="SUPFAM" id="SSF88713">
    <property type="entry name" value="Glycoside hydrolase/deacetylase"/>
    <property type="match status" value="1"/>
</dbReference>
<dbReference type="EMBL" id="SHMQ01000015">
    <property type="protein sequence ID" value="RZV38734.1"/>
    <property type="molecule type" value="Genomic_DNA"/>
</dbReference>
<dbReference type="PANTHER" id="PTHR47561">
    <property type="entry name" value="POLYSACCHARIDE DEACETYLASE FAMILY PROTEIN (AFU_ORTHOLOGUE AFUA_6G05030)"/>
    <property type="match status" value="1"/>
</dbReference>
<dbReference type="PROSITE" id="PS51677">
    <property type="entry name" value="NODB"/>
    <property type="match status" value="1"/>
</dbReference>
<dbReference type="GO" id="GO:0005975">
    <property type="term" value="P:carbohydrate metabolic process"/>
    <property type="evidence" value="ECO:0007669"/>
    <property type="project" value="InterPro"/>
</dbReference>
<reference evidence="2 3" key="1">
    <citation type="submission" date="2019-01" db="EMBL/GenBank/DDBJ databases">
        <title>Insights into ecological role of a new deltaproteobacterial order Candidatus Sinidesulfobacterales (Sva0485) by metagenomics and metatranscriptomics.</title>
        <authorList>
            <person name="Tan S."/>
            <person name="Liu J."/>
            <person name="Fang Y."/>
            <person name="Hedlund B."/>
            <person name="Lian Z.-H."/>
            <person name="Huang L.-Y."/>
            <person name="Li J.-T."/>
            <person name="Huang L.-N."/>
            <person name="Li W.-J."/>
            <person name="Jiang H.-C."/>
            <person name="Dong H.-L."/>
            <person name="Shu W.-S."/>
        </authorList>
    </citation>
    <scope>NUCLEOTIDE SEQUENCE [LARGE SCALE GENOMIC DNA]</scope>
    <source>
        <strain evidence="2">AP4</strain>
    </source>
</reference>
<dbReference type="PANTHER" id="PTHR47561:SF1">
    <property type="entry name" value="POLYSACCHARIDE DEACETYLASE FAMILY PROTEIN (AFU_ORTHOLOGUE AFUA_6G05030)"/>
    <property type="match status" value="1"/>
</dbReference>
<dbReference type="Pfam" id="PF01522">
    <property type="entry name" value="Polysacc_deac_1"/>
    <property type="match status" value="1"/>
</dbReference>
<dbReference type="AlphaFoldDB" id="A0A520XBZ7"/>
<sequence>MKLYSIIVMMTNTILNNNVISIDYEDWYHGLTSTSKKFENWNEFEKRIEYSTNLLLNILKAHNITATFFVLGILAKERPDLIRKISAEGHEIGVHTYQHSSVKSLTQKEFEKDIEITIEAISSALPNIKPKGFRAPYFSINNNMLWFYESLAKYDFKYDSSVFPLKTPLYGIKNGERFFYSVNTKYGNILEFPISTFKFYGLRIPMAGGFYFRLMPLNLIKYFINEINKKEKQKVIMYFHPWEFDPSHPYQPKSFREKISHYYGLKNTTQKFNSFLNEIKFSSFESSII</sequence>
<organism evidence="2 3">
    <name type="scientific">Candidatus Acidulodesulfobacterium acidiphilum</name>
    <dbReference type="NCBI Taxonomy" id="2597224"/>
    <lineage>
        <taxon>Bacteria</taxon>
        <taxon>Deltaproteobacteria</taxon>
        <taxon>Candidatus Acidulodesulfobacterales</taxon>
        <taxon>Candidatus Acidulodesulfobacterium</taxon>
    </lineage>
</organism>
<dbReference type="CDD" id="cd10941">
    <property type="entry name" value="CE4_PuuE_HpPgdA_like_2"/>
    <property type="match status" value="1"/>
</dbReference>
<feature type="domain" description="NodB homology" evidence="1">
    <location>
        <begin position="32"/>
        <end position="289"/>
    </location>
</feature>
<accession>A0A520XBZ7</accession>
<dbReference type="InterPro" id="IPR011330">
    <property type="entry name" value="Glyco_hydro/deAcase_b/a-brl"/>
</dbReference>
<protein>
    <submittedName>
        <fullName evidence="2">DUF3473 domain-containing protein</fullName>
    </submittedName>
</protein>
<name>A0A520XBZ7_9DELT</name>
<proteinExistence type="predicted"/>
<evidence type="ECO:0000313" key="2">
    <source>
        <dbReference type="EMBL" id="RZV38734.1"/>
    </source>
</evidence>
<dbReference type="Pfam" id="PF11959">
    <property type="entry name" value="DUF3473"/>
    <property type="match status" value="1"/>
</dbReference>
<dbReference type="GO" id="GO:0016810">
    <property type="term" value="F:hydrolase activity, acting on carbon-nitrogen (but not peptide) bonds"/>
    <property type="evidence" value="ECO:0007669"/>
    <property type="project" value="InterPro"/>
</dbReference>